<evidence type="ECO:0008006" key="6">
    <source>
        <dbReference type="Google" id="ProtNLM"/>
    </source>
</evidence>
<dbReference type="AlphaFoldDB" id="A0A497XK46"/>
<keyword evidence="5" id="KW-1185">Reference proteome</keyword>
<feature type="coiled-coil region" evidence="1">
    <location>
        <begin position="129"/>
        <end position="156"/>
    </location>
</feature>
<comment type="caution">
    <text evidence="4">The sequence shown here is derived from an EMBL/GenBank/DDBJ whole genome shotgun (WGS) entry which is preliminary data.</text>
</comment>
<proteinExistence type="predicted"/>
<feature type="signal peptide" evidence="3">
    <location>
        <begin position="1"/>
        <end position="27"/>
    </location>
</feature>
<dbReference type="Proteomes" id="UP000268908">
    <property type="component" value="Unassembled WGS sequence"/>
</dbReference>
<reference evidence="4 5" key="1">
    <citation type="submission" date="2018-10" db="EMBL/GenBank/DDBJ databases">
        <title>Genomic Encyclopedia of Type Strains, Phase IV (KMG-IV): sequencing the most valuable type-strain genomes for metagenomic binning, comparative biology and taxonomic classification.</title>
        <authorList>
            <person name="Goeker M."/>
        </authorList>
    </citation>
    <scope>NUCLEOTIDE SEQUENCE [LARGE SCALE GENOMIC DNA]</scope>
    <source>
        <strain evidence="4 5">DSM 26916</strain>
    </source>
</reference>
<evidence type="ECO:0000256" key="1">
    <source>
        <dbReference type="SAM" id="Coils"/>
    </source>
</evidence>
<feature type="chain" id="PRO_5019716094" description="DUF4124 domain-containing protein" evidence="3">
    <location>
        <begin position="28"/>
        <end position="223"/>
    </location>
</feature>
<dbReference type="EMBL" id="RCCI01000004">
    <property type="protein sequence ID" value="RLJ68291.1"/>
    <property type="molecule type" value="Genomic_DNA"/>
</dbReference>
<name>A0A497XK46_9PROT</name>
<sequence length="223" mass="24764">MVSAKHFSIAAGLVAVLGLAAAGDASARSSYCCNDANGKLTCGDMLPVACHKRAYRILDERGRLVKEVEAPLTPEQRVLRDAETAKKVEEAKKAAEDKRHNEALLATYPSEKDIDVARDRALADFDKASADTQKRYDEATKEKKKLDAEKEFYVKKPMPTNLKRQVEDNEAAIKAAQAALDGRKQERDALLAKYGDEKKHYMELRYGNTPRTADTPAADKRPR</sequence>
<organism evidence="4 5">
    <name type="scientific">Sulfurisoma sediminicola</name>
    <dbReference type="NCBI Taxonomy" id="1381557"/>
    <lineage>
        <taxon>Bacteria</taxon>
        <taxon>Pseudomonadati</taxon>
        <taxon>Pseudomonadota</taxon>
        <taxon>Betaproteobacteria</taxon>
        <taxon>Nitrosomonadales</taxon>
        <taxon>Sterolibacteriaceae</taxon>
        <taxon>Sulfurisoma</taxon>
    </lineage>
</organism>
<gene>
    <name evidence="4" type="ORF">DFR35_0849</name>
</gene>
<feature type="region of interest" description="Disordered" evidence="2">
    <location>
        <begin position="202"/>
        <end position="223"/>
    </location>
</feature>
<protein>
    <recommendedName>
        <fullName evidence="6">DUF4124 domain-containing protein</fullName>
    </recommendedName>
</protein>
<keyword evidence="1" id="KW-0175">Coiled coil</keyword>
<evidence type="ECO:0000313" key="4">
    <source>
        <dbReference type="EMBL" id="RLJ68291.1"/>
    </source>
</evidence>
<evidence type="ECO:0000256" key="2">
    <source>
        <dbReference type="SAM" id="MobiDB-lite"/>
    </source>
</evidence>
<accession>A0A497XK46</accession>
<evidence type="ECO:0000256" key="3">
    <source>
        <dbReference type="SAM" id="SignalP"/>
    </source>
</evidence>
<evidence type="ECO:0000313" key="5">
    <source>
        <dbReference type="Proteomes" id="UP000268908"/>
    </source>
</evidence>
<keyword evidence="3" id="KW-0732">Signal</keyword>